<keyword evidence="5" id="KW-1185">Reference proteome</keyword>
<keyword evidence="2" id="KW-1133">Transmembrane helix</keyword>
<feature type="domain" description="DUF4349" evidence="3">
    <location>
        <begin position="69"/>
        <end position="286"/>
    </location>
</feature>
<evidence type="ECO:0000313" key="4">
    <source>
        <dbReference type="EMBL" id="TCT16317.1"/>
    </source>
</evidence>
<keyword evidence="2" id="KW-0812">Transmembrane</keyword>
<dbReference type="InterPro" id="IPR025645">
    <property type="entry name" value="DUF4349"/>
</dbReference>
<keyword evidence="2" id="KW-0472">Membrane</keyword>
<feature type="transmembrane region" description="Helical" evidence="2">
    <location>
        <begin position="266"/>
        <end position="289"/>
    </location>
</feature>
<evidence type="ECO:0000313" key="5">
    <source>
        <dbReference type="Proteomes" id="UP000294902"/>
    </source>
</evidence>
<reference evidence="4 5" key="1">
    <citation type="submission" date="2019-03" db="EMBL/GenBank/DDBJ databases">
        <title>Genomic Encyclopedia of Type Strains, Phase IV (KMG-IV): sequencing the most valuable type-strain genomes for metagenomic binning, comparative biology and taxonomic classification.</title>
        <authorList>
            <person name="Goeker M."/>
        </authorList>
    </citation>
    <scope>NUCLEOTIDE SEQUENCE [LARGE SCALE GENOMIC DNA]</scope>
    <source>
        <strain evidence="4 5">DSM 24629</strain>
    </source>
</reference>
<evidence type="ECO:0000256" key="1">
    <source>
        <dbReference type="SAM" id="MobiDB-lite"/>
    </source>
</evidence>
<sequence length="311" mass="35336">MKFNTKGFLFTIFITIVLLSGCGSKSENYDPAPAPMPTPSSPAESPREVPRFDSDEQVSNESILLSTDRKIIHTKNILMETLDFDAAREDVNMLVNQYAGYIENADITGTGINNRFNGNRSAYYKFRIPTERMTLFVEDLMALGNVTQENSSAEDVTLQYFDLDARIKSLVIKEERLLNLLEQGTELKDIIELEKSLADTRYEIESYISRLSRLENQVSFGTVTLNLREVIEITEIKDPPKTFREKVSSGFIDSVETVKNIIVETVIFIIVILPYVIVLGILLLIYLIVKKYYKAKSKTGSTKEINKKEDK</sequence>
<feature type="region of interest" description="Disordered" evidence="1">
    <location>
        <begin position="29"/>
        <end position="54"/>
    </location>
</feature>
<feature type="compositionally biased region" description="Basic and acidic residues" evidence="1">
    <location>
        <begin position="45"/>
        <end position="54"/>
    </location>
</feature>
<gene>
    <name evidence="4" type="ORF">EDC18_102334</name>
</gene>
<dbReference type="PROSITE" id="PS51257">
    <property type="entry name" value="PROKAR_LIPOPROTEIN"/>
    <property type="match status" value="1"/>
</dbReference>
<accession>A0A4V2V0J4</accession>
<organism evidence="4 5">
    <name type="scientific">Natranaerovirga pectinivora</name>
    <dbReference type="NCBI Taxonomy" id="682400"/>
    <lineage>
        <taxon>Bacteria</taxon>
        <taxon>Bacillati</taxon>
        <taxon>Bacillota</taxon>
        <taxon>Clostridia</taxon>
        <taxon>Lachnospirales</taxon>
        <taxon>Natranaerovirgaceae</taxon>
        <taxon>Natranaerovirga</taxon>
    </lineage>
</organism>
<dbReference type="EMBL" id="SMAL01000002">
    <property type="protein sequence ID" value="TCT16317.1"/>
    <property type="molecule type" value="Genomic_DNA"/>
</dbReference>
<evidence type="ECO:0000256" key="2">
    <source>
        <dbReference type="SAM" id="Phobius"/>
    </source>
</evidence>
<comment type="caution">
    <text evidence="4">The sequence shown here is derived from an EMBL/GenBank/DDBJ whole genome shotgun (WGS) entry which is preliminary data.</text>
</comment>
<dbReference type="Pfam" id="PF14257">
    <property type="entry name" value="DUF4349"/>
    <property type="match status" value="1"/>
</dbReference>
<name>A0A4V2V0J4_9FIRM</name>
<dbReference type="OrthoDB" id="2162337at2"/>
<dbReference type="AlphaFoldDB" id="A0A4V2V0J4"/>
<evidence type="ECO:0000259" key="3">
    <source>
        <dbReference type="Pfam" id="PF14257"/>
    </source>
</evidence>
<protein>
    <submittedName>
        <fullName evidence="4">Uncharacterized protein DUF4349</fullName>
    </submittedName>
</protein>
<dbReference type="RefSeq" id="WP_132250624.1">
    <property type="nucleotide sequence ID" value="NZ_SMAL01000002.1"/>
</dbReference>
<dbReference type="Proteomes" id="UP000294902">
    <property type="component" value="Unassembled WGS sequence"/>
</dbReference>
<proteinExistence type="predicted"/>